<organism evidence="1">
    <name type="scientific">Siphoviridae sp. ctxfQ4</name>
    <dbReference type="NCBI Taxonomy" id="2826521"/>
    <lineage>
        <taxon>Viruses</taxon>
        <taxon>Duplodnaviria</taxon>
        <taxon>Heunggongvirae</taxon>
        <taxon>Uroviricota</taxon>
        <taxon>Caudoviricetes</taxon>
    </lineage>
</organism>
<evidence type="ECO:0000313" key="1">
    <source>
        <dbReference type="EMBL" id="DAD89927.1"/>
    </source>
</evidence>
<proteinExistence type="predicted"/>
<reference evidence="1" key="1">
    <citation type="journal article" date="2021" name="Proc. Natl. Acad. Sci. U.S.A.">
        <title>A Catalog of Tens of Thousands of Viruses from Human Metagenomes Reveals Hidden Associations with Chronic Diseases.</title>
        <authorList>
            <person name="Tisza M.J."/>
            <person name="Buck C.B."/>
        </authorList>
    </citation>
    <scope>NUCLEOTIDE SEQUENCE</scope>
    <source>
        <strain evidence="1">CtxfQ4</strain>
    </source>
</reference>
<accession>A0A8S5N6G5</accession>
<dbReference type="EMBL" id="BK015072">
    <property type="protein sequence ID" value="DAD89927.1"/>
    <property type="molecule type" value="Genomic_DNA"/>
</dbReference>
<name>A0A8S5N6G5_9CAUD</name>
<protein>
    <submittedName>
        <fullName evidence="1">Uncharacterized protein</fullName>
    </submittedName>
</protein>
<sequence length="50" mass="6045">MFGWLKPMRCKHNYCKHWKRSHGLCGGYVTDVQNAERKLIDEEIHWNKIS</sequence>